<dbReference type="PANTHER" id="PTHR30468">
    <property type="entry name" value="ALPHA-KETOGLUTARATE-DEPENDENT SULFONATE DIOXYGENASE"/>
    <property type="match status" value="1"/>
</dbReference>
<evidence type="ECO:0000256" key="4">
    <source>
        <dbReference type="ARBA" id="ARBA00023002"/>
    </source>
</evidence>
<evidence type="ECO:0000259" key="6">
    <source>
        <dbReference type="Pfam" id="PF02668"/>
    </source>
</evidence>
<dbReference type="GO" id="GO:0005737">
    <property type="term" value="C:cytoplasm"/>
    <property type="evidence" value="ECO:0007669"/>
    <property type="project" value="TreeGrafter"/>
</dbReference>
<dbReference type="PANTHER" id="PTHR30468:SF1">
    <property type="entry name" value="ALPHA-KETOGLUTARATE-DEPENDENT SULFONATE DIOXYGENASE"/>
    <property type="match status" value="1"/>
</dbReference>
<dbReference type="InterPro" id="IPR003819">
    <property type="entry name" value="TauD/TfdA-like"/>
</dbReference>
<dbReference type="SMR" id="Q8KSC9"/>
<dbReference type="AlphaFoldDB" id="Q8KSC9"/>
<gene>
    <name evidence="7" type="primary">rdpA</name>
</gene>
<keyword evidence="4" id="KW-0560">Oxidoreductase</keyword>
<organism evidence="7">
    <name type="scientific">Rhodoferax sp. P230</name>
    <dbReference type="NCBI Taxonomy" id="103036"/>
    <lineage>
        <taxon>Bacteria</taxon>
        <taxon>Pseudomonadati</taxon>
        <taxon>Pseudomonadota</taxon>
        <taxon>Betaproteobacteria</taxon>
        <taxon>Burkholderiales</taxon>
        <taxon>Comamonadaceae</taxon>
        <taxon>Rhodoferax</taxon>
    </lineage>
</organism>
<evidence type="ECO:0000313" key="7">
    <source>
        <dbReference type="EMBL" id="AAM90964.2"/>
    </source>
</evidence>
<dbReference type="InterPro" id="IPR051323">
    <property type="entry name" value="AtsK-like"/>
</dbReference>
<evidence type="ECO:0000256" key="1">
    <source>
        <dbReference type="ARBA" id="ARBA00005896"/>
    </source>
</evidence>
<dbReference type="Gene3D" id="3.60.130.10">
    <property type="entry name" value="Clavaminate synthase-like"/>
    <property type="match status" value="1"/>
</dbReference>
<keyword evidence="2" id="KW-0479">Metal-binding</keyword>
<dbReference type="Pfam" id="PF02668">
    <property type="entry name" value="TauD"/>
    <property type="match status" value="1"/>
</dbReference>
<evidence type="ECO:0000256" key="2">
    <source>
        <dbReference type="ARBA" id="ARBA00022723"/>
    </source>
</evidence>
<dbReference type="EMBL" id="AF516751">
    <property type="protein sequence ID" value="AAM90964.2"/>
    <property type="molecule type" value="Genomic_DNA"/>
</dbReference>
<reference evidence="7" key="1">
    <citation type="journal article" date="2004" name="Appl. Environ. Microbiol.">
        <title>Localization and characterization of two novel genes encoding stereospecific dioxygenases catalyzing 2(2,4-dichlorophenoxy)propionate cleavage in Delftia acidovorans MC1.</title>
        <authorList>
            <person name="Schleinitz K.M."/>
            <person name="Kleinsteuber S."/>
            <person name="Vallaeys T."/>
            <person name="Babel W."/>
        </authorList>
    </citation>
    <scope>NUCLEOTIDE SEQUENCE</scope>
    <source>
        <strain evidence="7">P230</strain>
    </source>
</reference>
<keyword evidence="5" id="KW-0408">Iron</keyword>
<dbReference type="GO" id="GO:0016706">
    <property type="term" value="F:2-oxoglutarate-dependent dioxygenase activity"/>
    <property type="evidence" value="ECO:0007669"/>
    <property type="project" value="TreeGrafter"/>
</dbReference>
<keyword evidence="3 7" id="KW-0223">Dioxygenase</keyword>
<evidence type="ECO:0000256" key="3">
    <source>
        <dbReference type="ARBA" id="ARBA00022964"/>
    </source>
</evidence>
<dbReference type="SUPFAM" id="SSF51197">
    <property type="entry name" value="Clavaminate synthase-like"/>
    <property type="match status" value="1"/>
</dbReference>
<accession>Q8KSC9</accession>
<sequence length="295" mass="33213">MHAALSPLSQRFERIAVQPLTGVLGAEITGVDLREPLDDSTWNEILDAFHTYQVIYFPGQAITNEQHIAFSRRFGPVDPVPLLKSIEGYPEVQMIRREANESGRVIGDDWHTDSTFLDAPPAAVVMRAIDVPEHGGDTGFLSMYTAWETLSPTMQATIEGLNVVHSATRVFGSLYQAQNRRFSNTSVKVMDVDAGDRETVHPLVVTHPGSGRKGLYVNQVYCQRIEGMTDAESKPLLQFLYEHATRFDFTCRVRWKKDQVLVWDNLCTMHRAVPDYAGKFRYLTRTTVGGVRPAR</sequence>
<name>Q8KSC9_9BURK</name>
<proteinExistence type="inferred from homology"/>
<feature type="domain" description="TauD/TfdA-like" evidence="6">
    <location>
        <begin position="17"/>
        <end position="287"/>
    </location>
</feature>
<protein>
    <submittedName>
        <fullName evidence="7">R-2,4-dichlorophenoxypropionate dioxygenase</fullName>
    </submittedName>
</protein>
<dbReference type="GO" id="GO:0046872">
    <property type="term" value="F:metal ion binding"/>
    <property type="evidence" value="ECO:0007669"/>
    <property type="project" value="UniProtKB-KW"/>
</dbReference>
<dbReference type="InterPro" id="IPR042098">
    <property type="entry name" value="TauD-like_sf"/>
</dbReference>
<comment type="similarity">
    <text evidence="1">Belongs to the TfdA dioxygenase family.</text>
</comment>
<evidence type="ECO:0000256" key="5">
    <source>
        <dbReference type="ARBA" id="ARBA00023004"/>
    </source>
</evidence>